<dbReference type="InterPro" id="IPR036390">
    <property type="entry name" value="WH_DNA-bd_sf"/>
</dbReference>
<dbReference type="InterPro" id="IPR005119">
    <property type="entry name" value="LysR_subst-bd"/>
</dbReference>
<dbReference type="SUPFAM" id="SSF46785">
    <property type="entry name" value="Winged helix' DNA-binding domain"/>
    <property type="match status" value="1"/>
</dbReference>
<dbReference type="PROSITE" id="PS50931">
    <property type="entry name" value="HTH_LYSR"/>
    <property type="match status" value="1"/>
</dbReference>
<dbReference type="CDD" id="cd08471">
    <property type="entry name" value="PBP2_CrgA_like_2"/>
    <property type="match status" value="1"/>
</dbReference>
<evidence type="ECO:0000259" key="5">
    <source>
        <dbReference type="PROSITE" id="PS50931"/>
    </source>
</evidence>
<dbReference type="PANTHER" id="PTHR30537:SF5">
    <property type="entry name" value="HTH-TYPE TRANSCRIPTIONAL ACTIVATOR TTDR-RELATED"/>
    <property type="match status" value="1"/>
</dbReference>
<feature type="domain" description="HTH lysR-type" evidence="5">
    <location>
        <begin position="1"/>
        <end position="59"/>
    </location>
</feature>
<dbReference type="PANTHER" id="PTHR30537">
    <property type="entry name" value="HTH-TYPE TRANSCRIPTIONAL REGULATOR"/>
    <property type="match status" value="1"/>
</dbReference>
<dbReference type="InterPro" id="IPR000847">
    <property type="entry name" value="LysR_HTH_N"/>
</dbReference>
<evidence type="ECO:0000256" key="4">
    <source>
        <dbReference type="ARBA" id="ARBA00023163"/>
    </source>
</evidence>
<dbReference type="Gene3D" id="1.10.10.10">
    <property type="entry name" value="Winged helix-like DNA-binding domain superfamily/Winged helix DNA-binding domain"/>
    <property type="match status" value="1"/>
</dbReference>
<comment type="similarity">
    <text evidence="1">Belongs to the LysR transcriptional regulatory family.</text>
</comment>
<dbReference type="RefSeq" id="WP_114468853.1">
    <property type="nucleotide sequence ID" value="NZ_QPJK01000004.1"/>
</dbReference>
<keyword evidence="4" id="KW-0804">Transcription</keyword>
<protein>
    <submittedName>
        <fullName evidence="6">DNA-binding transcriptional LysR family regulator</fullName>
    </submittedName>
</protein>
<dbReference type="OrthoDB" id="9786526at2"/>
<keyword evidence="7" id="KW-1185">Reference proteome</keyword>
<name>A0A368XYQ9_9BURK</name>
<accession>A0A368XYQ9</accession>
<dbReference type="GO" id="GO:0006351">
    <property type="term" value="P:DNA-templated transcription"/>
    <property type="evidence" value="ECO:0007669"/>
    <property type="project" value="TreeGrafter"/>
</dbReference>
<dbReference type="GO" id="GO:0043565">
    <property type="term" value="F:sequence-specific DNA binding"/>
    <property type="evidence" value="ECO:0007669"/>
    <property type="project" value="TreeGrafter"/>
</dbReference>
<evidence type="ECO:0000256" key="3">
    <source>
        <dbReference type="ARBA" id="ARBA00023125"/>
    </source>
</evidence>
<evidence type="ECO:0000256" key="1">
    <source>
        <dbReference type="ARBA" id="ARBA00009437"/>
    </source>
</evidence>
<dbReference type="Pfam" id="PF00126">
    <property type="entry name" value="HTH_1"/>
    <property type="match status" value="1"/>
</dbReference>
<keyword evidence="3 6" id="KW-0238">DNA-binding</keyword>
<dbReference type="EMBL" id="QPJK01000004">
    <property type="protein sequence ID" value="RCW71657.1"/>
    <property type="molecule type" value="Genomic_DNA"/>
</dbReference>
<dbReference type="AlphaFoldDB" id="A0A368XYQ9"/>
<dbReference type="InterPro" id="IPR036388">
    <property type="entry name" value="WH-like_DNA-bd_sf"/>
</dbReference>
<dbReference type="Gene3D" id="3.40.190.290">
    <property type="match status" value="1"/>
</dbReference>
<dbReference type="Pfam" id="PF03466">
    <property type="entry name" value="LysR_substrate"/>
    <property type="match status" value="1"/>
</dbReference>
<gene>
    <name evidence="6" type="ORF">DES41_104477</name>
</gene>
<evidence type="ECO:0000313" key="6">
    <source>
        <dbReference type="EMBL" id="RCW71657.1"/>
    </source>
</evidence>
<comment type="caution">
    <text evidence="6">The sequence shown here is derived from an EMBL/GenBank/DDBJ whole genome shotgun (WGS) entry which is preliminary data.</text>
</comment>
<dbReference type="SUPFAM" id="SSF53850">
    <property type="entry name" value="Periplasmic binding protein-like II"/>
    <property type="match status" value="1"/>
</dbReference>
<dbReference type="FunFam" id="1.10.10.10:FF:000001">
    <property type="entry name" value="LysR family transcriptional regulator"/>
    <property type="match status" value="1"/>
</dbReference>
<evidence type="ECO:0000313" key="7">
    <source>
        <dbReference type="Proteomes" id="UP000252884"/>
    </source>
</evidence>
<dbReference type="InterPro" id="IPR058163">
    <property type="entry name" value="LysR-type_TF_proteobact-type"/>
</dbReference>
<dbReference type="Proteomes" id="UP000252884">
    <property type="component" value="Unassembled WGS sequence"/>
</dbReference>
<sequence length="307" mass="32642">MDRLDAMAMLVKVTETGSLSAAGRALQVPLATLSRRVADLEAQLGTRLLLRTTRKLTLTDAGHAYVAAARRILELVDAAEQEAAGEYTAPKGELVVTAPVLFGRLHVLPIVADFLAAFPQIDIRLVLADRNVDLLDDHVDMAVRIGRLPDSAMVATQVGLLRTLACASPALLAAQGVPQLPEDLARLPCIAVDTPMPAPSWRFRDPLTGAARDVAVRPRLTVTNPQAAADAAVRGVGFVRLLHYQVADALRSGALQPVLEACEPAPAPVHLVHAARGQMPLKMRRFLDAAAPRLRQVLAQIAAGAPA</sequence>
<keyword evidence="2" id="KW-0805">Transcription regulation</keyword>
<dbReference type="GO" id="GO:0003700">
    <property type="term" value="F:DNA-binding transcription factor activity"/>
    <property type="evidence" value="ECO:0007669"/>
    <property type="project" value="InterPro"/>
</dbReference>
<reference evidence="6 7" key="1">
    <citation type="submission" date="2018-07" db="EMBL/GenBank/DDBJ databases">
        <title>Genomic Encyclopedia of Type Strains, Phase IV (KMG-IV): sequencing the most valuable type-strain genomes for metagenomic binning, comparative biology and taxonomic classification.</title>
        <authorList>
            <person name="Goeker M."/>
        </authorList>
    </citation>
    <scope>NUCLEOTIDE SEQUENCE [LARGE SCALE GENOMIC DNA]</scope>
    <source>
        <strain evidence="6 7">DSM 21634</strain>
    </source>
</reference>
<organism evidence="6 7">
    <name type="scientific">Pseudorhodoferax soli</name>
    <dbReference type="NCBI Taxonomy" id="545864"/>
    <lineage>
        <taxon>Bacteria</taxon>
        <taxon>Pseudomonadati</taxon>
        <taxon>Pseudomonadota</taxon>
        <taxon>Betaproteobacteria</taxon>
        <taxon>Burkholderiales</taxon>
        <taxon>Comamonadaceae</taxon>
    </lineage>
</organism>
<evidence type="ECO:0000256" key="2">
    <source>
        <dbReference type="ARBA" id="ARBA00023015"/>
    </source>
</evidence>
<proteinExistence type="inferred from homology"/>